<feature type="region of interest" description="Disordered" evidence="1">
    <location>
        <begin position="66"/>
        <end position="108"/>
    </location>
</feature>
<organism evidence="2 3">
    <name type="scientific">Marasmius crinis-equi</name>
    <dbReference type="NCBI Taxonomy" id="585013"/>
    <lineage>
        <taxon>Eukaryota</taxon>
        <taxon>Fungi</taxon>
        <taxon>Dikarya</taxon>
        <taxon>Basidiomycota</taxon>
        <taxon>Agaricomycotina</taxon>
        <taxon>Agaricomycetes</taxon>
        <taxon>Agaricomycetidae</taxon>
        <taxon>Agaricales</taxon>
        <taxon>Marasmiineae</taxon>
        <taxon>Marasmiaceae</taxon>
        <taxon>Marasmius</taxon>
    </lineage>
</organism>
<dbReference type="EMBL" id="JBAHYK010001238">
    <property type="protein sequence ID" value="KAL0568882.1"/>
    <property type="molecule type" value="Genomic_DNA"/>
</dbReference>
<evidence type="ECO:0000256" key="1">
    <source>
        <dbReference type="SAM" id="MobiDB-lite"/>
    </source>
</evidence>
<proteinExistence type="predicted"/>
<accession>A0ABR3F113</accession>
<dbReference type="Proteomes" id="UP001465976">
    <property type="component" value="Unassembled WGS sequence"/>
</dbReference>
<comment type="caution">
    <text evidence="2">The sequence shown here is derived from an EMBL/GenBank/DDBJ whole genome shotgun (WGS) entry which is preliminary data.</text>
</comment>
<protein>
    <recommendedName>
        <fullName evidence="4">KIAA1462 protein</fullName>
    </recommendedName>
</protein>
<evidence type="ECO:0000313" key="3">
    <source>
        <dbReference type="Proteomes" id="UP001465976"/>
    </source>
</evidence>
<sequence>VHGDGDVHTTGRRFSAITVSSDSSIHENEAPHPIEHQGTPCITLGGCVKRETAISRRASIITISSDSEYLAEEEPALAEPSGPSDPEPQVPEASAIVRDQHKLRSNVL</sequence>
<evidence type="ECO:0000313" key="2">
    <source>
        <dbReference type="EMBL" id="KAL0568882.1"/>
    </source>
</evidence>
<feature type="non-terminal residue" evidence="2">
    <location>
        <position position="1"/>
    </location>
</feature>
<feature type="region of interest" description="Disordered" evidence="1">
    <location>
        <begin position="1"/>
        <end position="38"/>
    </location>
</feature>
<feature type="compositionally biased region" description="Basic and acidic residues" evidence="1">
    <location>
        <begin position="24"/>
        <end position="35"/>
    </location>
</feature>
<reference evidence="2 3" key="1">
    <citation type="submission" date="2024-02" db="EMBL/GenBank/DDBJ databases">
        <title>A draft genome for the cacao thread blight pathogen Marasmius crinis-equi.</title>
        <authorList>
            <person name="Cohen S.P."/>
            <person name="Baruah I.K."/>
            <person name="Amoako-Attah I."/>
            <person name="Bukari Y."/>
            <person name="Meinhardt L.W."/>
            <person name="Bailey B.A."/>
        </authorList>
    </citation>
    <scope>NUCLEOTIDE SEQUENCE [LARGE SCALE GENOMIC DNA]</scope>
    <source>
        <strain evidence="2 3">GH-76</strain>
    </source>
</reference>
<keyword evidence="3" id="KW-1185">Reference proteome</keyword>
<name>A0ABR3F113_9AGAR</name>
<evidence type="ECO:0008006" key="4">
    <source>
        <dbReference type="Google" id="ProtNLM"/>
    </source>
</evidence>
<gene>
    <name evidence="2" type="ORF">V5O48_013084</name>
</gene>